<proteinExistence type="predicted"/>
<dbReference type="SUPFAM" id="SSF47616">
    <property type="entry name" value="GST C-terminal domain-like"/>
    <property type="match status" value="1"/>
</dbReference>
<dbReference type="InterPro" id="IPR036282">
    <property type="entry name" value="Glutathione-S-Trfase_C_sf"/>
</dbReference>
<evidence type="ECO:0000313" key="3">
    <source>
        <dbReference type="Proteomes" id="UP001428774"/>
    </source>
</evidence>
<accession>A0AAW9SN66</accession>
<name>A0AAW9SN66_9RHOB</name>
<dbReference type="EMBL" id="JBDNCH010000002">
    <property type="protein sequence ID" value="MEN9061690.1"/>
    <property type="molecule type" value="Genomic_DNA"/>
</dbReference>
<organism evidence="2 3">
    <name type="scientific">Ponticoccus litoralis</name>
    <dbReference type="NCBI Taxonomy" id="422297"/>
    <lineage>
        <taxon>Bacteria</taxon>
        <taxon>Pseudomonadati</taxon>
        <taxon>Pseudomonadota</taxon>
        <taxon>Alphaproteobacteria</taxon>
        <taxon>Rhodobacterales</taxon>
        <taxon>Roseobacteraceae</taxon>
        <taxon>Ponticoccus</taxon>
    </lineage>
</organism>
<dbReference type="CDD" id="cd03194">
    <property type="entry name" value="GST_C_3"/>
    <property type="match status" value="1"/>
</dbReference>
<dbReference type="Gene3D" id="3.40.30.10">
    <property type="entry name" value="Glutaredoxin"/>
    <property type="match status" value="1"/>
</dbReference>
<dbReference type="SUPFAM" id="SSF52833">
    <property type="entry name" value="Thioredoxin-like"/>
    <property type="match status" value="1"/>
</dbReference>
<dbReference type="InterPro" id="IPR004045">
    <property type="entry name" value="Glutathione_S-Trfase_N"/>
</dbReference>
<dbReference type="Proteomes" id="UP001428774">
    <property type="component" value="Unassembled WGS sequence"/>
</dbReference>
<protein>
    <submittedName>
        <fullName evidence="2">Glutathione S-transferase</fullName>
    </submittedName>
</protein>
<evidence type="ECO:0000313" key="2">
    <source>
        <dbReference type="EMBL" id="MEN9061690.1"/>
    </source>
</evidence>
<dbReference type="GO" id="GO:0016034">
    <property type="term" value="F:maleylacetoacetate isomerase activity"/>
    <property type="evidence" value="ECO:0007669"/>
    <property type="project" value="TreeGrafter"/>
</dbReference>
<sequence length="290" mass="31167">MTDTLYIGDYTYSSWSLRGWLLFRRFGLQAKTVLVDFTAGSVAEQVAEIAPARTVPCARLSDGALVWDSLALAEELASRHPGAGLWPADPALRATARSLAAEMHASFDALRGDCPMNLRAAYTGFQPSEAVRADLARVEALWSWALEQSGGPWLCGDYSAVDAFYAPVAARIAGYGLTVGPQAQAYVAAHLADPAFRRWRAMGLVRGAELPWYAGDLDRTDWPGPAPLAAQPVDTGPAVNAACPYSGDPVTHFLSFEGSLYGFCNAFCRDKTAADPEAWPAFMALVQGTR</sequence>
<dbReference type="GO" id="GO:0006749">
    <property type="term" value="P:glutathione metabolic process"/>
    <property type="evidence" value="ECO:0007669"/>
    <property type="project" value="TreeGrafter"/>
</dbReference>
<evidence type="ECO:0000259" key="1">
    <source>
        <dbReference type="Pfam" id="PF13409"/>
    </source>
</evidence>
<comment type="caution">
    <text evidence="2">The sequence shown here is derived from an EMBL/GenBank/DDBJ whole genome shotgun (WGS) entry which is preliminary data.</text>
</comment>
<gene>
    <name evidence="2" type="ORF">ABFB10_12325</name>
</gene>
<dbReference type="PANTHER" id="PTHR42673:SF4">
    <property type="entry name" value="MALEYLACETOACETATE ISOMERASE"/>
    <property type="match status" value="1"/>
</dbReference>
<dbReference type="AlphaFoldDB" id="A0AAW9SN66"/>
<dbReference type="Pfam" id="PF13409">
    <property type="entry name" value="GST_N_2"/>
    <property type="match status" value="1"/>
</dbReference>
<dbReference type="InterPro" id="IPR036249">
    <property type="entry name" value="Thioredoxin-like_sf"/>
</dbReference>
<dbReference type="RefSeq" id="WP_347166741.1">
    <property type="nucleotide sequence ID" value="NZ_JBDNCH010000002.1"/>
</dbReference>
<dbReference type="GO" id="GO:0004364">
    <property type="term" value="F:glutathione transferase activity"/>
    <property type="evidence" value="ECO:0007669"/>
    <property type="project" value="TreeGrafter"/>
</dbReference>
<feature type="domain" description="GST N-terminal" evidence="1">
    <location>
        <begin position="12"/>
        <end position="78"/>
    </location>
</feature>
<dbReference type="GO" id="GO:0006559">
    <property type="term" value="P:L-phenylalanine catabolic process"/>
    <property type="evidence" value="ECO:0007669"/>
    <property type="project" value="TreeGrafter"/>
</dbReference>
<keyword evidence="3" id="KW-1185">Reference proteome</keyword>
<dbReference type="Gene3D" id="1.20.1050.10">
    <property type="match status" value="1"/>
</dbReference>
<reference evidence="2 3" key="1">
    <citation type="submission" date="2024-05" db="EMBL/GenBank/DDBJ databases">
        <title>Genome sequence of Ponticoccus litoralis KCCM 90028.</title>
        <authorList>
            <person name="Kim J.M."/>
            <person name="Lee J.K."/>
            <person name="Choi B.J."/>
            <person name="Bayburt H."/>
            <person name="Baek J.H."/>
            <person name="Jeon C.O."/>
        </authorList>
    </citation>
    <scope>NUCLEOTIDE SEQUENCE [LARGE SCALE GENOMIC DNA]</scope>
    <source>
        <strain evidence="2 3">KCCM 90028</strain>
    </source>
</reference>
<dbReference type="PANTHER" id="PTHR42673">
    <property type="entry name" value="MALEYLACETOACETATE ISOMERASE"/>
    <property type="match status" value="1"/>
</dbReference>